<feature type="chain" id="PRO_5030599840" description="Lipoprotein" evidence="1">
    <location>
        <begin position="24"/>
        <end position="184"/>
    </location>
</feature>
<dbReference type="EMBL" id="SZYE01000145">
    <property type="protein sequence ID" value="TKR22743.1"/>
    <property type="molecule type" value="Genomic_DNA"/>
</dbReference>
<evidence type="ECO:0000256" key="1">
    <source>
        <dbReference type="SAM" id="SignalP"/>
    </source>
</evidence>
<dbReference type="Proteomes" id="UP000308121">
    <property type="component" value="Unassembled WGS sequence"/>
</dbReference>
<dbReference type="OrthoDB" id="4870416at2"/>
<reference evidence="2 3" key="1">
    <citation type="submission" date="2019-05" db="EMBL/GenBank/DDBJ databases">
        <title>Genome sequence of Cellulomonas hominis strain CS1.</title>
        <authorList>
            <person name="Belmont J."/>
            <person name="Maclea K.S."/>
        </authorList>
    </citation>
    <scope>NUCLEOTIDE SEQUENCE [LARGE SCALE GENOMIC DNA]</scope>
    <source>
        <strain evidence="2 3">CS1</strain>
    </source>
</reference>
<gene>
    <name evidence="2" type="ORF">FA014_14825</name>
</gene>
<dbReference type="InterPro" id="IPR027304">
    <property type="entry name" value="Trigger_fact/SurA_dom_sf"/>
</dbReference>
<keyword evidence="1" id="KW-0732">Signal</keyword>
<protein>
    <recommendedName>
        <fullName evidence="4">Lipoprotein</fullName>
    </recommendedName>
</protein>
<proteinExistence type="predicted"/>
<evidence type="ECO:0000313" key="2">
    <source>
        <dbReference type="EMBL" id="TKR22743.1"/>
    </source>
</evidence>
<evidence type="ECO:0000313" key="3">
    <source>
        <dbReference type="Proteomes" id="UP000308121"/>
    </source>
</evidence>
<evidence type="ECO:0008006" key="4">
    <source>
        <dbReference type="Google" id="ProtNLM"/>
    </source>
</evidence>
<dbReference type="AlphaFoldDB" id="A0A7Z8NPX7"/>
<feature type="signal peptide" evidence="1">
    <location>
        <begin position="1"/>
        <end position="23"/>
    </location>
</feature>
<dbReference type="PROSITE" id="PS51257">
    <property type="entry name" value="PROKAR_LIPOPROTEIN"/>
    <property type="match status" value="1"/>
</dbReference>
<name>A0A7Z8NPX7_9CELL</name>
<dbReference type="RefSeq" id="WP_154730428.1">
    <property type="nucleotide sequence ID" value="NZ_SZYE01000145.1"/>
</dbReference>
<dbReference type="SUPFAM" id="SSF109998">
    <property type="entry name" value="Triger factor/SurA peptide-binding domain-like"/>
    <property type="match status" value="1"/>
</dbReference>
<accession>A0A7Z8NPX7</accession>
<comment type="caution">
    <text evidence="2">The sequence shown here is derived from an EMBL/GenBank/DDBJ whole genome shotgun (WGS) entry which is preliminary data.</text>
</comment>
<organism evidence="2 3">
    <name type="scientific">Cellulomonas hominis</name>
    <dbReference type="NCBI Taxonomy" id="156981"/>
    <lineage>
        <taxon>Bacteria</taxon>
        <taxon>Bacillati</taxon>
        <taxon>Actinomycetota</taxon>
        <taxon>Actinomycetes</taxon>
        <taxon>Micrococcales</taxon>
        <taxon>Cellulomonadaceae</taxon>
        <taxon>Cellulomonas</taxon>
    </lineage>
</organism>
<sequence>MTRKTVRRTVSAVGVLAVAGVLAACGGGRPGAAAVVDGRSIPTADVETATEELGPVLQGVTSSAILGVLIQEPTVAAAAADAGVAVSDEQAADALDQQVAAAGGEAGQEFSPTSVAVMRYLLEIQAMQGADDADTLLASLQEDLGSIDFTVNPRFGTADELGTVGTTAYPWIVSADGTAATTAP</sequence>